<gene>
    <name evidence="1" type="ORF">HYDPIDRAFT_89909</name>
</gene>
<keyword evidence="2" id="KW-1185">Reference proteome</keyword>
<dbReference type="OrthoDB" id="37659at2759"/>
<dbReference type="EMBL" id="KN839846">
    <property type="protein sequence ID" value="KIJ64529.1"/>
    <property type="molecule type" value="Genomic_DNA"/>
</dbReference>
<evidence type="ECO:0000313" key="1">
    <source>
        <dbReference type="EMBL" id="KIJ64529.1"/>
    </source>
</evidence>
<dbReference type="InterPro" id="IPR046670">
    <property type="entry name" value="DUF6540"/>
</dbReference>
<dbReference type="Proteomes" id="UP000053820">
    <property type="component" value="Unassembled WGS sequence"/>
</dbReference>
<evidence type="ECO:0008006" key="3">
    <source>
        <dbReference type="Google" id="ProtNLM"/>
    </source>
</evidence>
<sequence length="133" mass="15017">MTAQTLSVAHYGHPKLRVKHWSFLLFTADGKTVAYQITGSTTTYEMKEPEVVQHLRSQSYLGRVDVGTIDAARRDEFLQVLKDVNVKRGDIGWNCQNWVIDALSALKAKGFSVQELTLQDLASRLESCTKDSW</sequence>
<dbReference type="AlphaFoldDB" id="A0A0C9VG19"/>
<protein>
    <recommendedName>
        <fullName evidence="3">PPPDE domain-containing protein</fullName>
    </recommendedName>
</protein>
<accession>A0A0C9VG19</accession>
<proteinExistence type="predicted"/>
<organism evidence="1 2">
    <name type="scientific">Hydnomerulius pinastri MD-312</name>
    <dbReference type="NCBI Taxonomy" id="994086"/>
    <lineage>
        <taxon>Eukaryota</taxon>
        <taxon>Fungi</taxon>
        <taxon>Dikarya</taxon>
        <taxon>Basidiomycota</taxon>
        <taxon>Agaricomycotina</taxon>
        <taxon>Agaricomycetes</taxon>
        <taxon>Agaricomycetidae</taxon>
        <taxon>Boletales</taxon>
        <taxon>Boletales incertae sedis</taxon>
        <taxon>Leucogyrophana</taxon>
    </lineage>
</organism>
<dbReference type="Pfam" id="PF20174">
    <property type="entry name" value="DUF6540"/>
    <property type="match status" value="1"/>
</dbReference>
<evidence type="ECO:0000313" key="2">
    <source>
        <dbReference type="Proteomes" id="UP000053820"/>
    </source>
</evidence>
<name>A0A0C9VG19_9AGAM</name>
<dbReference type="HOGENOM" id="CLU_116351_2_0_1"/>
<reference evidence="1 2" key="1">
    <citation type="submission" date="2014-04" db="EMBL/GenBank/DDBJ databases">
        <title>Evolutionary Origins and Diversification of the Mycorrhizal Mutualists.</title>
        <authorList>
            <consortium name="DOE Joint Genome Institute"/>
            <consortium name="Mycorrhizal Genomics Consortium"/>
            <person name="Kohler A."/>
            <person name="Kuo A."/>
            <person name="Nagy L.G."/>
            <person name="Floudas D."/>
            <person name="Copeland A."/>
            <person name="Barry K.W."/>
            <person name="Cichocki N."/>
            <person name="Veneault-Fourrey C."/>
            <person name="LaButti K."/>
            <person name="Lindquist E.A."/>
            <person name="Lipzen A."/>
            <person name="Lundell T."/>
            <person name="Morin E."/>
            <person name="Murat C."/>
            <person name="Riley R."/>
            <person name="Ohm R."/>
            <person name="Sun H."/>
            <person name="Tunlid A."/>
            <person name="Henrissat B."/>
            <person name="Grigoriev I.V."/>
            <person name="Hibbett D.S."/>
            <person name="Martin F."/>
        </authorList>
    </citation>
    <scope>NUCLEOTIDE SEQUENCE [LARGE SCALE GENOMIC DNA]</scope>
    <source>
        <strain evidence="1 2">MD-312</strain>
    </source>
</reference>